<evidence type="ECO:0000313" key="2">
    <source>
        <dbReference type="EMBL" id="RCS70152.1"/>
    </source>
</evidence>
<comment type="caution">
    <text evidence="2">The sequence shown here is derived from an EMBL/GenBank/DDBJ whole genome shotgun (WGS) entry which is preliminary data.</text>
</comment>
<dbReference type="GO" id="GO:0006355">
    <property type="term" value="P:regulation of DNA-templated transcription"/>
    <property type="evidence" value="ECO:0007669"/>
    <property type="project" value="UniProtKB-ARBA"/>
</dbReference>
<accession>A0A368LHC7</accession>
<dbReference type="EMBL" id="QPGL01000002">
    <property type="protein sequence ID" value="RCS70152.1"/>
    <property type="molecule type" value="Genomic_DNA"/>
</dbReference>
<evidence type="ECO:0000313" key="3">
    <source>
        <dbReference type="Proteomes" id="UP000252479"/>
    </source>
</evidence>
<dbReference type="Proteomes" id="UP000252479">
    <property type="component" value="Unassembled WGS sequence"/>
</dbReference>
<sequence>MSMSLMVDAMKLKIGNPTRKLVLIKLADNANDNGICWPSYDHIAEQCEISRRTAIRQVKELVDMGLIKVTYREGEKGNSTNIYKLSLGGDKLTPPSDIVSLPSDPVSPPPSDRMSPRTSHSFEPVNEPKKINKKVSGISLESLPEQISKQTAKDFIDHRKVLKKPLTQKAFELAMSSAIKCVGVTPDQAIDICIERGWQTPRPEWIANHLNSSKPSHQSNDIDFNSTGWGADLNVR</sequence>
<dbReference type="GeneID" id="303189614"/>
<name>A0A368LHC7_9VIBR</name>
<dbReference type="InterPro" id="IPR036390">
    <property type="entry name" value="WH_DNA-bd_sf"/>
</dbReference>
<organism evidence="2 3">
    <name type="scientific">Vibrio casei</name>
    <dbReference type="NCBI Taxonomy" id="673372"/>
    <lineage>
        <taxon>Bacteria</taxon>
        <taxon>Pseudomonadati</taxon>
        <taxon>Pseudomonadota</taxon>
        <taxon>Gammaproteobacteria</taxon>
        <taxon>Vibrionales</taxon>
        <taxon>Vibrionaceae</taxon>
        <taxon>Vibrio</taxon>
    </lineage>
</organism>
<protein>
    <submittedName>
        <fullName evidence="2">Helix-turn-helix domain-containing protein</fullName>
    </submittedName>
</protein>
<proteinExistence type="predicted"/>
<evidence type="ECO:0000256" key="1">
    <source>
        <dbReference type="SAM" id="MobiDB-lite"/>
    </source>
</evidence>
<dbReference type="InterPro" id="IPR011991">
    <property type="entry name" value="ArsR-like_HTH"/>
</dbReference>
<dbReference type="InterPro" id="IPR036388">
    <property type="entry name" value="WH-like_DNA-bd_sf"/>
</dbReference>
<gene>
    <name evidence="2" type="ORF">CIK83_11850</name>
</gene>
<dbReference type="SUPFAM" id="SSF46785">
    <property type="entry name" value="Winged helix' DNA-binding domain"/>
    <property type="match status" value="1"/>
</dbReference>
<dbReference type="RefSeq" id="WP_086959672.1">
    <property type="nucleotide sequence ID" value="NZ_FUKS01000013.1"/>
</dbReference>
<reference evidence="2 3" key="1">
    <citation type="journal article" date="2017" name="Elife">
        <title>Extensive horizontal gene transfer in cheese-associated bacteria.</title>
        <authorList>
            <person name="Bonham K.S."/>
            <person name="Wolfe B.E."/>
            <person name="Dutton R.J."/>
        </authorList>
    </citation>
    <scope>NUCLEOTIDE SEQUENCE [LARGE SCALE GENOMIC DNA]</scope>
    <source>
        <strain evidence="2 3">JB196</strain>
    </source>
</reference>
<dbReference type="CDD" id="cd00090">
    <property type="entry name" value="HTH_ARSR"/>
    <property type="match status" value="1"/>
</dbReference>
<feature type="compositionally biased region" description="Low complexity" evidence="1">
    <location>
        <begin position="94"/>
        <end position="104"/>
    </location>
</feature>
<feature type="region of interest" description="Disordered" evidence="1">
    <location>
        <begin position="94"/>
        <end position="125"/>
    </location>
</feature>
<keyword evidence="3" id="KW-1185">Reference proteome</keyword>
<dbReference type="AlphaFoldDB" id="A0A368LHC7"/>
<dbReference type="Gene3D" id="1.10.10.10">
    <property type="entry name" value="Winged helix-like DNA-binding domain superfamily/Winged helix DNA-binding domain"/>
    <property type="match status" value="1"/>
</dbReference>
<dbReference type="Pfam" id="PF13730">
    <property type="entry name" value="HTH_36"/>
    <property type="match status" value="1"/>
</dbReference>